<dbReference type="EMBL" id="BOQN01000159">
    <property type="protein sequence ID" value="GIM97819.1"/>
    <property type="molecule type" value="Genomic_DNA"/>
</dbReference>
<dbReference type="AlphaFoldDB" id="A0A919WCQ6"/>
<gene>
    <name evidence="1" type="ORF">Ato02nite_096120</name>
</gene>
<protein>
    <submittedName>
        <fullName evidence="1">Uncharacterized protein</fullName>
    </submittedName>
</protein>
<evidence type="ECO:0000313" key="1">
    <source>
        <dbReference type="EMBL" id="GIM97819.1"/>
    </source>
</evidence>
<evidence type="ECO:0000313" key="2">
    <source>
        <dbReference type="Proteomes" id="UP000677082"/>
    </source>
</evidence>
<accession>A0A919WCQ6</accession>
<proteinExistence type="predicted"/>
<organism evidence="1 2">
    <name type="scientific">Paractinoplanes toevensis</name>
    <dbReference type="NCBI Taxonomy" id="571911"/>
    <lineage>
        <taxon>Bacteria</taxon>
        <taxon>Bacillati</taxon>
        <taxon>Actinomycetota</taxon>
        <taxon>Actinomycetes</taxon>
        <taxon>Micromonosporales</taxon>
        <taxon>Micromonosporaceae</taxon>
        <taxon>Paractinoplanes</taxon>
    </lineage>
</organism>
<comment type="caution">
    <text evidence="1">The sequence shown here is derived from an EMBL/GenBank/DDBJ whole genome shotgun (WGS) entry which is preliminary data.</text>
</comment>
<keyword evidence="2" id="KW-1185">Reference proteome</keyword>
<reference evidence="1 2" key="1">
    <citation type="submission" date="2021-03" db="EMBL/GenBank/DDBJ databases">
        <title>Whole genome shotgun sequence of Actinoplanes toevensis NBRC 105298.</title>
        <authorList>
            <person name="Komaki H."/>
            <person name="Tamura T."/>
        </authorList>
    </citation>
    <scope>NUCLEOTIDE SEQUENCE [LARGE SCALE GENOMIC DNA]</scope>
    <source>
        <strain evidence="1 2">NBRC 105298</strain>
    </source>
</reference>
<sequence>MMADAQVKRRVGKQWEKMFPGFELWRPLRLLRRIGPVLQGISLDLARSGTQYFPSAHVHPLTMKFPVVSLGLDHRLLGKTGIQRRISFDDDVDTLLAAAADLRAQSPLPLDRYPTAAEILDAYRSFFGSANLPTGPTSEIETLVLLSALSGSPERQTIAVDFARSLVKSWRHAPDGFDSADAWLENLVERADNVDALEAFVDEQAKALKVDKLKFASPFGPESR</sequence>
<name>A0A919WCQ6_9ACTN</name>
<dbReference type="Proteomes" id="UP000677082">
    <property type="component" value="Unassembled WGS sequence"/>
</dbReference>